<dbReference type="Proteomes" id="UP000298551">
    <property type="component" value="Chromosome"/>
</dbReference>
<evidence type="ECO:0000313" key="1">
    <source>
        <dbReference type="EMBL" id="QCI10439.1"/>
    </source>
</evidence>
<proteinExistence type="predicted"/>
<evidence type="ECO:0000313" key="2">
    <source>
        <dbReference type="Proteomes" id="UP000298551"/>
    </source>
</evidence>
<dbReference type="EMBL" id="CP039371">
    <property type="protein sequence ID" value="QCI10439.1"/>
    <property type="molecule type" value="Genomic_DNA"/>
</dbReference>
<dbReference type="RefSeq" id="WP_136912680.1">
    <property type="nucleotide sequence ID" value="NZ_CP039371.1"/>
</dbReference>
<protein>
    <recommendedName>
        <fullName evidence="3">DUF3077 domain-containing protein</fullName>
    </recommendedName>
</protein>
<dbReference type="OrthoDB" id="7019316at2"/>
<sequence>MKKHVPDPPHRKSPRTPFFTVQSDMYPPDALAHASELLRGVAETIDEHCRARAGEPGMGMLGNAMHATEIAHELVEHVLAFFPREQSKPEE</sequence>
<gene>
    <name evidence="1" type="ORF">E6B08_02970</name>
</gene>
<organism evidence="1 2">
    <name type="scientific">Pseudomonas putida</name>
    <name type="common">Arthrobacter siderocapsulatus</name>
    <dbReference type="NCBI Taxonomy" id="303"/>
    <lineage>
        <taxon>Bacteria</taxon>
        <taxon>Pseudomonadati</taxon>
        <taxon>Pseudomonadota</taxon>
        <taxon>Gammaproteobacteria</taxon>
        <taxon>Pseudomonadales</taxon>
        <taxon>Pseudomonadaceae</taxon>
        <taxon>Pseudomonas</taxon>
    </lineage>
</organism>
<evidence type="ECO:0008006" key="3">
    <source>
        <dbReference type="Google" id="ProtNLM"/>
    </source>
</evidence>
<accession>A0A4D6X3G9</accession>
<name>A0A4D6X3G9_PSEPU</name>
<reference evidence="2" key="1">
    <citation type="submission" date="2019-04" db="EMBL/GenBank/DDBJ databases">
        <title>Genome sequence of Pseudomonas putida 1290, an auxin catabolizing strain.</title>
        <authorList>
            <person name="Laird T.S."/>
            <person name="Leveau J.H.J."/>
        </authorList>
    </citation>
    <scope>NUCLEOTIDE SEQUENCE [LARGE SCALE GENOMIC DNA]</scope>
    <source>
        <strain evidence="2">1290</strain>
    </source>
</reference>
<dbReference type="AlphaFoldDB" id="A0A4D6X3G9"/>